<evidence type="ECO:0000259" key="1">
    <source>
        <dbReference type="Pfam" id="PF13393"/>
    </source>
</evidence>
<sequence>MTSKEPNEKKLINPALPGGFRDALPEDMIAKNAMMDTIRGVFERFGFDPMETPAVERNEVLVGGEAESDRIIFRVAPAVRGEVKDITRDETSLRFDLTVPLARVHANGH</sequence>
<evidence type="ECO:0000313" key="3">
    <source>
        <dbReference type="Proteomes" id="UP000724148"/>
    </source>
</evidence>
<dbReference type="PANTHER" id="PTHR11476">
    <property type="entry name" value="HISTIDYL-TRNA SYNTHETASE"/>
    <property type="match status" value="1"/>
</dbReference>
<name>A0A931SBJ6_9BACT</name>
<dbReference type="GO" id="GO:0016757">
    <property type="term" value="F:glycosyltransferase activity"/>
    <property type="evidence" value="ECO:0007669"/>
    <property type="project" value="UniProtKB-KW"/>
</dbReference>
<gene>
    <name evidence="2" type="ORF">HYT40_02080</name>
</gene>
<keyword evidence="2" id="KW-0328">Glycosyltransferase</keyword>
<proteinExistence type="predicted"/>
<dbReference type="PANTHER" id="PTHR11476:SF7">
    <property type="entry name" value="HISTIDINE--TRNA LIGASE"/>
    <property type="match status" value="1"/>
</dbReference>
<dbReference type="Pfam" id="PF13393">
    <property type="entry name" value="tRNA-synt_His"/>
    <property type="match status" value="1"/>
</dbReference>
<dbReference type="EMBL" id="JACOZA010000054">
    <property type="protein sequence ID" value="MBI2096922.1"/>
    <property type="molecule type" value="Genomic_DNA"/>
</dbReference>
<protein>
    <submittedName>
        <fullName evidence="2">ATP phosphoribosyltransferase regulatory subunit</fullName>
    </submittedName>
</protein>
<feature type="domain" description="Class II Histidinyl-tRNA synthetase (HisRS)-like catalytic core" evidence="1">
    <location>
        <begin position="19"/>
        <end position="107"/>
    </location>
</feature>
<comment type="caution">
    <text evidence="2">The sequence shown here is derived from an EMBL/GenBank/DDBJ whole genome shotgun (WGS) entry which is preliminary data.</text>
</comment>
<evidence type="ECO:0000313" key="2">
    <source>
        <dbReference type="EMBL" id="MBI2096922.1"/>
    </source>
</evidence>
<dbReference type="InterPro" id="IPR045864">
    <property type="entry name" value="aa-tRNA-synth_II/BPL/LPL"/>
</dbReference>
<dbReference type="AlphaFoldDB" id="A0A931SBJ6"/>
<dbReference type="SUPFAM" id="SSF55681">
    <property type="entry name" value="Class II aaRS and biotin synthetases"/>
    <property type="match status" value="1"/>
</dbReference>
<dbReference type="Gene3D" id="3.30.930.10">
    <property type="entry name" value="Bira Bifunctional Protein, Domain 2"/>
    <property type="match status" value="1"/>
</dbReference>
<accession>A0A931SBJ6</accession>
<keyword evidence="2" id="KW-0808">Transferase</keyword>
<dbReference type="Proteomes" id="UP000724148">
    <property type="component" value="Unassembled WGS sequence"/>
</dbReference>
<organism evidence="2 3">
    <name type="scientific">Candidatus Sungiibacteriota bacterium</name>
    <dbReference type="NCBI Taxonomy" id="2750080"/>
    <lineage>
        <taxon>Bacteria</taxon>
        <taxon>Candidatus Sungiibacteriota</taxon>
    </lineage>
</organism>
<reference evidence="2" key="1">
    <citation type="submission" date="2020-07" db="EMBL/GenBank/DDBJ databases">
        <title>Huge and variable diversity of episymbiotic CPR bacteria and DPANN archaea in groundwater ecosystems.</title>
        <authorList>
            <person name="He C.Y."/>
            <person name="Keren R."/>
            <person name="Whittaker M."/>
            <person name="Farag I.F."/>
            <person name="Doudna J."/>
            <person name="Cate J.H.D."/>
            <person name="Banfield J.F."/>
        </authorList>
    </citation>
    <scope>NUCLEOTIDE SEQUENCE</scope>
    <source>
        <strain evidence="2">NC_groundwater_193_Ag_S-0.1um_51_7</strain>
    </source>
</reference>
<dbReference type="InterPro" id="IPR041715">
    <property type="entry name" value="HisRS-like_core"/>
</dbReference>